<dbReference type="OrthoDB" id="3600004at2759"/>
<name>A0A2J6THE5_9HELO</name>
<dbReference type="InParanoid" id="A0A2J6THE5"/>
<proteinExistence type="predicted"/>
<evidence type="ECO:0000259" key="1">
    <source>
        <dbReference type="Pfam" id="PF06985"/>
    </source>
</evidence>
<dbReference type="InterPro" id="IPR052895">
    <property type="entry name" value="HetReg/Transcr_Mod"/>
</dbReference>
<dbReference type="RefSeq" id="XP_024739341.1">
    <property type="nucleotide sequence ID" value="XM_024879763.1"/>
</dbReference>
<protein>
    <submittedName>
        <fullName evidence="2">HET-domain-containing protein</fullName>
    </submittedName>
</protein>
<organism evidence="2 3">
    <name type="scientific">Hyaloscypha bicolor E</name>
    <dbReference type="NCBI Taxonomy" id="1095630"/>
    <lineage>
        <taxon>Eukaryota</taxon>
        <taxon>Fungi</taxon>
        <taxon>Dikarya</taxon>
        <taxon>Ascomycota</taxon>
        <taxon>Pezizomycotina</taxon>
        <taxon>Leotiomycetes</taxon>
        <taxon>Helotiales</taxon>
        <taxon>Hyaloscyphaceae</taxon>
        <taxon>Hyaloscypha</taxon>
        <taxon>Hyaloscypha bicolor</taxon>
    </lineage>
</organism>
<dbReference type="InterPro" id="IPR010730">
    <property type="entry name" value="HET"/>
</dbReference>
<evidence type="ECO:0000313" key="2">
    <source>
        <dbReference type="EMBL" id="PMD62437.1"/>
    </source>
</evidence>
<reference evidence="2 3" key="1">
    <citation type="submission" date="2016-04" db="EMBL/GenBank/DDBJ databases">
        <title>A degradative enzymes factory behind the ericoid mycorrhizal symbiosis.</title>
        <authorList>
            <consortium name="DOE Joint Genome Institute"/>
            <person name="Martino E."/>
            <person name="Morin E."/>
            <person name="Grelet G."/>
            <person name="Kuo A."/>
            <person name="Kohler A."/>
            <person name="Daghino S."/>
            <person name="Barry K."/>
            <person name="Choi C."/>
            <person name="Cichocki N."/>
            <person name="Clum A."/>
            <person name="Copeland A."/>
            <person name="Hainaut M."/>
            <person name="Haridas S."/>
            <person name="Labutti K."/>
            <person name="Lindquist E."/>
            <person name="Lipzen A."/>
            <person name="Khouja H.-R."/>
            <person name="Murat C."/>
            <person name="Ohm R."/>
            <person name="Olson A."/>
            <person name="Spatafora J."/>
            <person name="Veneault-Fourrey C."/>
            <person name="Henrissat B."/>
            <person name="Grigoriev I."/>
            <person name="Martin F."/>
            <person name="Perotto S."/>
        </authorList>
    </citation>
    <scope>NUCLEOTIDE SEQUENCE [LARGE SCALE GENOMIC DNA]</scope>
    <source>
        <strain evidence="2 3">E</strain>
    </source>
</reference>
<dbReference type="PANTHER" id="PTHR24148">
    <property type="entry name" value="ANKYRIN REPEAT DOMAIN-CONTAINING PROTEIN 39 HOMOLOG-RELATED"/>
    <property type="match status" value="1"/>
</dbReference>
<gene>
    <name evidence="2" type="ORF">K444DRAFT_610498</name>
</gene>
<dbReference type="AlphaFoldDB" id="A0A2J6THE5"/>
<dbReference type="Pfam" id="PF06985">
    <property type="entry name" value="HET"/>
    <property type="match status" value="1"/>
</dbReference>
<dbReference type="STRING" id="1095630.A0A2J6THE5"/>
<feature type="domain" description="Heterokaryon incompatibility" evidence="1">
    <location>
        <begin position="53"/>
        <end position="188"/>
    </location>
</feature>
<dbReference type="PANTHER" id="PTHR24148:SF64">
    <property type="entry name" value="HETEROKARYON INCOMPATIBILITY DOMAIN-CONTAINING PROTEIN"/>
    <property type="match status" value="1"/>
</dbReference>
<keyword evidence="3" id="KW-1185">Reference proteome</keyword>
<dbReference type="EMBL" id="KZ613783">
    <property type="protein sequence ID" value="PMD62437.1"/>
    <property type="molecule type" value="Genomic_DNA"/>
</dbReference>
<evidence type="ECO:0000313" key="3">
    <source>
        <dbReference type="Proteomes" id="UP000235371"/>
    </source>
</evidence>
<accession>A0A2J6THE5</accession>
<dbReference type="GeneID" id="36587840"/>
<sequence length="567" mass="65492">MASDADQRYRSLYGPILKPSGEIRLVVLHPIDNPRNTISCDLVRVSLNDEIRFEALSYEWGEPGDERDIIVNNVAVPVRRNLWEALYHLREPYERRFWIDAMCINQSNKDERNQQVRQMKRIYEQSWGVLIWLGLPSADSQLALRFIAHFEHYRGHFVEWDTDCKEELTAIRHLCNRSYWNRLWIIQEVLVAKNARMQCGIDYANWDYFDKFQVAFESGEIRTRNKDKFKDLKSSSAFQLDKYQILYHNRSSSLEDLLEVFSAAKCKEIKDKIYGLAGITKDAANLPLDYSKSIFEIFTDVVMLREYQDCASMISFASFLQRVFEGGVRASAHATHPIAHESERLVGALGYCCGSINKFGPYFEDASTSVSAMIEAAAQRRLQSLLEGQTPGRKEMIKEQIKVLFQMEQQVLRETVPIHSHLSYGLRGGRGFREYMERFMDVRTAGRRYLSNAPQPWGQLTQQLSPARTSCALQREEYKAVEPRFFLDNDGNVGVAPSNAWASDILCGFQGSDIIAVLRWIQDRYFLVGRALLLGRTIDRRRIETCSEMEDRISLYLNAGALQLLTQ</sequence>
<dbReference type="Proteomes" id="UP000235371">
    <property type="component" value="Unassembled WGS sequence"/>
</dbReference>